<keyword evidence="3" id="KW-1185">Reference proteome</keyword>
<feature type="compositionally biased region" description="Gly residues" evidence="1">
    <location>
        <begin position="117"/>
        <end position="129"/>
    </location>
</feature>
<sequence>MNRLGLGLAIGAGYVLGRTKKMKLAFGVGTIVAGERPHLSPRALADLVSHQLRNNPQFKEMGDQLREDLRGTGKAATGALLEDRLEALADHLHARTARVRDQQDPAPPAFEERGLGRSPGDGTGRGGGDAQAQRLPTTLGRKLGETAVKVNDIAKGKGNVLGTLKPTVIIESVDVGVPVRTAYDQWTRFQSTTHTIEQVSGGRIAWTSQGANGTRGRRARLDLKNFVRFSALRGIGEDFEEDIDEEPYEDEDVERATVGGSRR</sequence>
<proteinExistence type="predicted"/>
<organism evidence="2 3">
    <name type="scientific">Streptomyces capitiformicae</name>
    <dbReference type="NCBI Taxonomy" id="2014920"/>
    <lineage>
        <taxon>Bacteria</taxon>
        <taxon>Bacillati</taxon>
        <taxon>Actinomycetota</taxon>
        <taxon>Actinomycetes</taxon>
        <taxon>Kitasatosporales</taxon>
        <taxon>Streptomycetaceae</taxon>
        <taxon>Streptomyces</taxon>
    </lineage>
</organism>
<evidence type="ECO:0000313" key="2">
    <source>
        <dbReference type="EMBL" id="GHE56876.1"/>
    </source>
</evidence>
<feature type="region of interest" description="Disordered" evidence="1">
    <location>
        <begin position="96"/>
        <end position="137"/>
    </location>
</feature>
<reference evidence="2" key="1">
    <citation type="journal article" date="2014" name="Int. J. Syst. Evol. Microbiol.">
        <title>Complete genome sequence of Corynebacterium casei LMG S-19264T (=DSM 44701T), isolated from a smear-ripened cheese.</title>
        <authorList>
            <consortium name="US DOE Joint Genome Institute (JGI-PGF)"/>
            <person name="Walter F."/>
            <person name="Albersmeier A."/>
            <person name="Kalinowski J."/>
            <person name="Ruckert C."/>
        </authorList>
    </citation>
    <scope>NUCLEOTIDE SEQUENCE</scope>
    <source>
        <strain evidence="2">CGMCC 4.7403</strain>
    </source>
</reference>
<protein>
    <submittedName>
        <fullName evidence="2">Uncharacterized protein</fullName>
    </submittedName>
</protein>
<name>A0A918ZKW6_9ACTN</name>
<accession>A0A918ZKW6</accession>
<comment type="caution">
    <text evidence="2">The sequence shown here is derived from an EMBL/GenBank/DDBJ whole genome shotgun (WGS) entry which is preliminary data.</text>
</comment>
<gene>
    <name evidence="2" type="ORF">GCM10017771_79620</name>
</gene>
<dbReference type="RefSeq" id="WP_229914334.1">
    <property type="nucleotide sequence ID" value="NZ_BNAT01000044.1"/>
</dbReference>
<feature type="region of interest" description="Disordered" evidence="1">
    <location>
        <begin position="240"/>
        <end position="263"/>
    </location>
</feature>
<reference evidence="2" key="2">
    <citation type="submission" date="2020-09" db="EMBL/GenBank/DDBJ databases">
        <authorList>
            <person name="Sun Q."/>
            <person name="Zhou Y."/>
        </authorList>
    </citation>
    <scope>NUCLEOTIDE SEQUENCE</scope>
    <source>
        <strain evidence="2">CGMCC 4.7403</strain>
    </source>
</reference>
<dbReference type="AlphaFoldDB" id="A0A918ZKW6"/>
<evidence type="ECO:0000313" key="3">
    <source>
        <dbReference type="Proteomes" id="UP000603227"/>
    </source>
</evidence>
<evidence type="ECO:0000256" key="1">
    <source>
        <dbReference type="SAM" id="MobiDB-lite"/>
    </source>
</evidence>
<dbReference type="EMBL" id="BNAT01000044">
    <property type="protein sequence ID" value="GHE56876.1"/>
    <property type="molecule type" value="Genomic_DNA"/>
</dbReference>
<dbReference type="Proteomes" id="UP000603227">
    <property type="component" value="Unassembled WGS sequence"/>
</dbReference>
<feature type="compositionally biased region" description="Acidic residues" evidence="1">
    <location>
        <begin position="240"/>
        <end position="253"/>
    </location>
</feature>